<name>A0A7I7Y4Q5_9MYCO</name>
<protein>
    <submittedName>
        <fullName evidence="1">Uncharacterized protein</fullName>
    </submittedName>
</protein>
<dbReference type="AlphaFoldDB" id="A0A7I7Y4Q5"/>
<gene>
    <name evidence="1" type="ORF">MCNF_52050</name>
</gene>
<organism evidence="1 2">
    <name type="scientific">Mycolicibacterium confluentis</name>
    <dbReference type="NCBI Taxonomy" id="28047"/>
    <lineage>
        <taxon>Bacteria</taxon>
        <taxon>Bacillati</taxon>
        <taxon>Actinomycetota</taxon>
        <taxon>Actinomycetes</taxon>
        <taxon>Mycobacteriales</taxon>
        <taxon>Mycobacteriaceae</taxon>
        <taxon>Mycolicibacterium</taxon>
    </lineage>
</organism>
<accession>A0A7I7Y4Q5</accession>
<evidence type="ECO:0000313" key="1">
    <source>
        <dbReference type="EMBL" id="BBZ36600.1"/>
    </source>
</evidence>
<dbReference type="Proteomes" id="UP000466931">
    <property type="component" value="Chromosome"/>
</dbReference>
<keyword evidence="2" id="KW-1185">Reference proteome</keyword>
<reference evidence="1" key="2">
    <citation type="submission" date="2020-02" db="EMBL/GenBank/DDBJ databases">
        <authorList>
            <person name="Matsumoto Y."/>
            <person name="Motooka D."/>
            <person name="Nakamura S."/>
        </authorList>
    </citation>
    <scope>NUCLEOTIDE SEQUENCE</scope>
    <source>
        <strain evidence="1">JCM 13671</strain>
    </source>
</reference>
<dbReference type="EMBL" id="AP022612">
    <property type="protein sequence ID" value="BBZ36600.1"/>
    <property type="molecule type" value="Genomic_DNA"/>
</dbReference>
<proteinExistence type="predicted"/>
<evidence type="ECO:0000313" key="2">
    <source>
        <dbReference type="Proteomes" id="UP000466931"/>
    </source>
</evidence>
<sequence>MCSWAWVLRPLPDGGTRLVTRLRTSYTKPGTLAFAPILELADFPMYRRMLLGIKERAELTARRPGSPAHSRSLG</sequence>
<reference evidence="1" key="1">
    <citation type="journal article" date="2019" name="Emerg. Microbes Infect.">
        <title>Comprehensive subspecies identification of 175 nontuberculous mycobacteria species based on 7547 genomic profiles.</title>
        <authorList>
            <person name="Matsumoto Y."/>
            <person name="Kinjo T."/>
            <person name="Motooka D."/>
            <person name="Nabeya D."/>
            <person name="Jung N."/>
            <person name="Uechi K."/>
            <person name="Horii T."/>
            <person name="Iida T."/>
            <person name="Fujita J."/>
            <person name="Nakamura S."/>
        </authorList>
    </citation>
    <scope>NUCLEOTIDE SEQUENCE [LARGE SCALE GENOMIC DNA]</scope>
    <source>
        <strain evidence="1">JCM 13671</strain>
    </source>
</reference>